<evidence type="ECO:0000256" key="1">
    <source>
        <dbReference type="SAM" id="MobiDB-lite"/>
    </source>
</evidence>
<organism evidence="2">
    <name type="scientific">bioreactor metagenome</name>
    <dbReference type="NCBI Taxonomy" id="1076179"/>
    <lineage>
        <taxon>unclassified sequences</taxon>
        <taxon>metagenomes</taxon>
        <taxon>ecological metagenomes</taxon>
    </lineage>
</organism>
<feature type="region of interest" description="Disordered" evidence="1">
    <location>
        <begin position="108"/>
        <end position="139"/>
    </location>
</feature>
<proteinExistence type="predicted"/>
<comment type="caution">
    <text evidence="2">The sequence shown here is derived from an EMBL/GenBank/DDBJ whole genome shotgun (WGS) entry which is preliminary data.</text>
</comment>
<evidence type="ECO:0008006" key="3">
    <source>
        <dbReference type="Google" id="ProtNLM"/>
    </source>
</evidence>
<name>A0A645J5T8_9ZZZZ</name>
<accession>A0A645J5T8</accession>
<protein>
    <recommendedName>
        <fullName evidence="3">DUF1320 domain-containing protein</fullName>
    </recommendedName>
</protein>
<dbReference type="Pfam" id="PF07030">
    <property type="entry name" value="Phage_Mu_Gp36"/>
    <property type="match status" value="1"/>
</dbReference>
<dbReference type="InterPro" id="IPR009752">
    <property type="entry name" value="Phage_Mu_GpJ"/>
</dbReference>
<reference evidence="2" key="1">
    <citation type="submission" date="2019-08" db="EMBL/GenBank/DDBJ databases">
        <authorList>
            <person name="Kucharzyk K."/>
            <person name="Murdoch R.W."/>
            <person name="Higgins S."/>
            <person name="Loffler F."/>
        </authorList>
    </citation>
    <scope>NUCLEOTIDE SEQUENCE</scope>
</reference>
<evidence type="ECO:0000313" key="2">
    <source>
        <dbReference type="EMBL" id="MPN58492.1"/>
    </source>
</evidence>
<sequence length="139" mass="15161">MSYATASDFEERLGALFGNVYPGVDGAAAAQSDLESAAAEVDGALAFRYTLPVTGTRSLALLKDWTLTLAEERAYARTAGSGFAEKVKTRAAQVRAYLEMVRTDRFRLPDAEERKSSNSPLTLTKAEPPVFGRDNMEEF</sequence>
<dbReference type="AlphaFoldDB" id="A0A645J5T8"/>
<dbReference type="EMBL" id="VSSQ01131241">
    <property type="protein sequence ID" value="MPN58492.1"/>
    <property type="molecule type" value="Genomic_DNA"/>
</dbReference>
<gene>
    <name evidence="2" type="ORF">SDC9_206197</name>
</gene>